<dbReference type="Proteomes" id="UP000321197">
    <property type="component" value="Unassembled WGS sequence"/>
</dbReference>
<name>A0A511QXL3_9DEIN</name>
<organism evidence="1 2">
    <name type="scientific">Meiothermus hypogaeus NBRC 106114</name>
    <dbReference type="NCBI Taxonomy" id="1227553"/>
    <lineage>
        <taxon>Bacteria</taxon>
        <taxon>Thermotogati</taxon>
        <taxon>Deinococcota</taxon>
        <taxon>Deinococci</taxon>
        <taxon>Thermales</taxon>
        <taxon>Thermaceae</taxon>
        <taxon>Meiothermus</taxon>
    </lineage>
</organism>
<accession>A0A511QXL3</accession>
<evidence type="ECO:0000313" key="2">
    <source>
        <dbReference type="Proteomes" id="UP000321197"/>
    </source>
</evidence>
<reference evidence="1 2" key="1">
    <citation type="submission" date="2019-07" db="EMBL/GenBank/DDBJ databases">
        <title>Whole genome shotgun sequence of Meiothermus hypogaeus NBRC 106114.</title>
        <authorList>
            <person name="Hosoyama A."/>
            <person name="Uohara A."/>
            <person name="Ohji S."/>
            <person name="Ichikawa N."/>
        </authorList>
    </citation>
    <scope>NUCLEOTIDE SEQUENCE [LARGE SCALE GENOMIC DNA]</scope>
    <source>
        <strain evidence="1 2">NBRC 106114</strain>
    </source>
</reference>
<evidence type="ECO:0000313" key="1">
    <source>
        <dbReference type="EMBL" id="GEM82120.1"/>
    </source>
</evidence>
<protein>
    <submittedName>
        <fullName evidence="1">Uncharacterized protein</fullName>
    </submittedName>
</protein>
<sequence length="206" mass="22122">MDSADLLQSGQPATARVLAVRDTGITVNHIYAALELTLEIHPPERPAYTVQTRTLLERTQWGTLQPGMVVQVRLDPQNPQRVAIESITAGQASQYYIAGVQRAEDIVATGLRAEAEVLAVQATGASAAQLSPGLALRPDQADDPVMVVRLRVHPAEGAPFEAESALRVPDGKGHALVVGQRVPVAYLPHDPARTTTLHWAKVPTRS</sequence>
<proteinExistence type="predicted"/>
<dbReference type="EMBL" id="BJXL01000004">
    <property type="protein sequence ID" value="GEM82120.1"/>
    <property type="molecule type" value="Genomic_DNA"/>
</dbReference>
<gene>
    <name evidence="1" type="ORF">MHY01S_02860</name>
</gene>
<comment type="caution">
    <text evidence="1">The sequence shown here is derived from an EMBL/GenBank/DDBJ whole genome shotgun (WGS) entry which is preliminary data.</text>
</comment>
<dbReference type="AlphaFoldDB" id="A0A511QXL3"/>